<evidence type="ECO:0000313" key="1">
    <source>
        <dbReference type="EMBL" id="HCT57225.1"/>
    </source>
</evidence>
<accession>A0A3D4V807</accession>
<reference evidence="1 2" key="1">
    <citation type="journal article" date="2018" name="Nat. Biotechnol.">
        <title>A standardized bacterial taxonomy based on genome phylogeny substantially revises the tree of life.</title>
        <authorList>
            <person name="Parks D.H."/>
            <person name="Chuvochina M."/>
            <person name="Waite D.W."/>
            <person name="Rinke C."/>
            <person name="Skarshewski A."/>
            <person name="Chaumeil P.A."/>
            <person name="Hugenholtz P."/>
        </authorList>
    </citation>
    <scope>NUCLEOTIDE SEQUENCE [LARGE SCALE GENOMIC DNA]</scope>
    <source>
        <strain evidence="1">UBA8844</strain>
    </source>
</reference>
<dbReference type="InterPro" id="IPR021109">
    <property type="entry name" value="Peptidase_aspartic_dom_sf"/>
</dbReference>
<dbReference type="EMBL" id="DPIY01000007">
    <property type="protein sequence ID" value="HCT57225.1"/>
    <property type="molecule type" value="Genomic_DNA"/>
</dbReference>
<dbReference type="SUPFAM" id="SSF50630">
    <property type="entry name" value="Acid proteases"/>
    <property type="match status" value="1"/>
</dbReference>
<dbReference type="AlphaFoldDB" id="A0A3D4V807"/>
<sequence>MGNFSLPVIAGGPIVRMVVGASEPRLAALQELGIPEPPLQFIDALVDTGASCTCIDPGVLEALNLTPTGSTEMHTPSTSGVPHQVGVYDVALNIPGREGDSPLYIPQIAVMATQLSSQGIKALIGRDILSTCVLVYNGSIGLFTLAF</sequence>
<name>A0A3D4V807_9BACT</name>
<proteinExistence type="predicted"/>
<dbReference type="Gene3D" id="2.40.70.10">
    <property type="entry name" value="Acid Proteases"/>
    <property type="match status" value="1"/>
</dbReference>
<comment type="caution">
    <text evidence="1">The sequence shown here is derived from an EMBL/GenBank/DDBJ whole genome shotgun (WGS) entry which is preliminary data.</text>
</comment>
<organism evidence="1 2">
    <name type="scientific">Gemmatimonas aurantiaca</name>
    <dbReference type="NCBI Taxonomy" id="173480"/>
    <lineage>
        <taxon>Bacteria</taxon>
        <taxon>Pseudomonadati</taxon>
        <taxon>Gemmatimonadota</taxon>
        <taxon>Gemmatimonadia</taxon>
        <taxon>Gemmatimonadales</taxon>
        <taxon>Gemmatimonadaceae</taxon>
        <taxon>Gemmatimonas</taxon>
    </lineage>
</organism>
<dbReference type="Pfam" id="PF13650">
    <property type="entry name" value="Asp_protease_2"/>
    <property type="match status" value="1"/>
</dbReference>
<evidence type="ECO:0008006" key="3">
    <source>
        <dbReference type="Google" id="ProtNLM"/>
    </source>
</evidence>
<evidence type="ECO:0000313" key="2">
    <source>
        <dbReference type="Proteomes" id="UP000264071"/>
    </source>
</evidence>
<protein>
    <recommendedName>
        <fullName evidence="3">Peptidase A2 domain-containing protein</fullName>
    </recommendedName>
</protein>
<dbReference type="Proteomes" id="UP000264071">
    <property type="component" value="Unassembled WGS sequence"/>
</dbReference>
<gene>
    <name evidence="1" type="ORF">DGD08_08435</name>
</gene>